<evidence type="ECO:0000313" key="4">
    <source>
        <dbReference type="WBParaSite" id="GPUH_0002257301-mRNA-1"/>
    </source>
</evidence>
<dbReference type="InterPro" id="IPR018862">
    <property type="entry name" value="eIF4E-T"/>
</dbReference>
<keyword evidence="2" id="KW-0963">Cytoplasm</keyword>
<dbReference type="AlphaFoldDB" id="A0A183ENK5"/>
<reference evidence="4" key="1">
    <citation type="submission" date="2016-06" db="UniProtKB">
        <authorList>
            <consortium name="WormBaseParasite"/>
        </authorList>
    </citation>
    <scope>IDENTIFICATION</scope>
</reference>
<evidence type="ECO:0000256" key="3">
    <source>
        <dbReference type="SAM" id="MobiDB-lite"/>
    </source>
</evidence>
<accession>A0A183ENK5</accession>
<comment type="subcellular location">
    <subcellularLocation>
        <location evidence="1">Cytoplasm</location>
    </subcellularLocation>
</comment>
<feature type="region of interest" description="Disordered" evidence="3">
    <location>
        <begin position="85"/>
        <end position="162"/>
    </location>
</feature>
<dbReference type="GO" id="GO:0003729">
    <property type="term" value="F:mRNA binding"/>
    <property type="evidence" value="ECO:0007669"/>
    <property type="project" value="TreeGrafter"/>
</dbReference>
<sequence length="188" mass="20305">LEHRWICEGVESRSNANTQRKEKLKVEALEGDATVLSPQRRGFSLGCRAASPKNEGEVEKYSANKANWRSGAGFQLKNSGVEHKASLSKGAGGGSLAGNGAEHSSAKARMHNNNNSLPGGWRSNDPSFKSNHQKEGGGGGYKNKASGSAMDEKIPEWLNDGPKSMHDMIELRGFDEDSSKNTKCELNF</sequence>
<evidence type="ECO:0000256" key="2">
    <source>
        <dbReference type="ARBA" id="ARBA00022490"/>
    </source>
</evidence>
<protein>
    <submittedName>
        <fullName evidence="4">Vasculin</fullName>
    </submittedName>
</protein>
<dbReference type="GO" id="GO:0005634">
    <property type="term" value="C:nucleus"/>
    <property type="evidence" value="ECO:0007669"/>
    <property type="project" value="TreeGrafter"/>
</dbReference>
<dbReference type="PANTHER" id="PTHR12269:SF1">
    <property type="entry name" value="EUKARYOTIC TRANSLATION INITIATION FACTOR 4E TRANSPORTER"/>
    <property type="match status" value="1"/>
</dbReference>
<dbReference type="WBParaSite" id="GPUH_0002257301-mRNA-1">
    <property type="protein sequence ID" value="GPUH_0002257301-mRNA-1"/>
    <property type="gene ID" value="GPUH_0002257301"/>
</dbReference>
<evidence type="ECO:0000256" key="1">
    <source>
        <dbReference type="ARBA" id="ARBA00004496"/>
    </source>
</evidence>
<proteinExistence type="predicted"/>
<dbReference type="Pfam" id="PF10477">
    <property type="entry name" value="EIF4E-T"/>
    <property type="match status" value="1"/>
</dbReference>
<organism evidence="4">
    <name type="scientific">Gongylonema pulchrum</name>
    <dbReference type="NCBI Taxonomy" id="637853"/>
    <lineage>
        <taxon>Eukaryota</taxon>
        <taxon>Metazoa</taxon>
        <taxon>Ecdysozoa</taxon>
        <taxon>Nematoda</taxon>
        <taxon>Chromadorea</taxon>
        <taxon>Rhabditida</taxon>
        <taxon>Spirurina</taxon>
        <taxon>Spiruromorpha</taxon>
        <taxon>Spiruroidea</taxon>
        <taxon>Gongylonematidae</taxon>
        <taxon>Gongylonema</taxon>
    </lineage>
</organism>
<dbReference type="GO" id="GO:0036464">
    <property type="term" value="C:cytoplasmic ribonucleoprotein granule"/>
    <property type="evidence" value="ECO:0007669"/>
    <property type="project" value="UniProtKB-ARBA"/>
</dbReference>
<name>A0A183ENK5_9BILA</name>
<dbReference type="GO" id="GO:0017148">
    <property type="term" value="P:negative regulation of translation"/>
    <property type="evidence" value="ECO:0007669"/>
    <property type="project" value="TreeGrafter"/>
</dbReference>
<dbReference type="PANTHER" id="PTHR12269">
    <property type="entry name" value="EUKARYOTIC TRANSLATION INITIATION FACTOR 4E TRANSPORTER"/>
    <property type="match status" value="1"/>
</dbReference>